<dbReference type="PANTHER" id="PTHR14222">
    <property type="entry name" value="CONDENSIN"/>
    <property type="match status" value="1"/>
</dbReference>
<dbReference type="InterPro" id="IPR016024">
    <property type="entry name" value="ARM-type_fold"/>
</dbReference>
<keyword evidence="5 10" id="KW-0132">Cell division</keyword>
<dbReference type="GO" id="GO:0042393">
    <property type="term" value="F:histone binding"/>
    <property type="evidence" value="ECO:0007669"/>
    <property type="project" value="TreeGrafter"/>
</dbReference>
<gene>
    <name evidence="14" type="ORF">AB1Y20_012738</name>
</gene>
<dbReference type="Proteomes" id="UP001515480">
    <property type="component" value="Unassembled WGS sequence"/>
</dbReference>
<dbReference type="AlphaFoldDB" id="A0AB34IK81"/>
<dbReference type="EMBL" id="JBGBPQ010000024">
    <property type="protein sequence ID" value="KAL1500062.1"/>
    <property type="molecule type" value="Genomic_DNA"/>
</dbReference>
<keyword evidence="7 10" id="KW-0226">DNA condensation</keyword>
<comment type="subcellular location">
    <subcellularLocation>
        <location evidence="2">Chromosome</location>
    </subcellularLocation>
    <subcellularLocation>
        <location evidence="1">Nucleus</location>
    </subcellularLocation>
</comment>
<evidence type="ECO:0000256" key="1">
    <source>
        <dbReference type="ARBA" id="ARBA00004123"/>
    </source>
</evidence>
<comment type="function">
    <text evidence="10">Regulatory subunit of the condensin complex, a complex required for conversion of interphase chromatin into mitotic-like condense chromosomes. The condensin complex probably introduces positive supercoils into relaxed DNA in the presence of type I topoisomerases and converts nicked DNA into positive knotted forms in the presence of type II topoisomerases.</text>
</comment>
<dbReference type="GO" id="GO:0005634">
    <property type="term" value="C:nucleus"/>
    <property type="evidence" value="ECO:0007669"/>
    <property type="project" value="UniProtKB-SubCell"/>
</dbReference>
<evidence type="ECO:0000256" key="4">
    <source>
        <dbReference type="ARBA" id="ARBA00022454"/>
    </source>
</evidence>
<reference evidence="14 15" key="1">
    <citation type="journal article" date="2024" name="Science">
        <title>Giant polyketide synthase enzymes in the biosynthesis of giant marine polyether toxins.</title>
        <authorList>
            <person name="Fallon T.R."/>
            <person name="Shende V.V."/>
            <person name="Wierzbicki I.H."/>
            <person name="Pendleton A.L."/>
            <person name="Watervoot N.F."/>
            <person name="Auber R.P."/>
            <person name="Gonzalez D.J."/>
            <person name="Wisecaver J.H."/>
            <person name="Moore B.S."/>
        </authorList>
    </citation>
    <scope>NUCLEOTIDE SEQUENCE [LARGE SCALE GENOMIC DNA]</scope>
    <source>
        <strain evidence="14 15">12B1</strain>
    </source>
</reference>
<dbReference type="SUPFAM" id="SSF48371">
    <property type="entry name" value="ARM repeat"/>
    <property type="match status" value="1"/>
</dbReference>
<evidence type="ECO:0000256" key="11">
    <source>
        <dbReference type="SAM" id="MobiDB-lite"/>
    </source>
</evidence>
<dbReference type="GO" id="GO:0000779">
    <property type="term" value="C:condensed chromosome, centromeric region"/>
    <property type="evidence" value="ECO:0007669"/>
    <property type="project" value="TreeGrafter"/>
</dbReference>
<dbReference type="Gene3D" id="1.25.10.10">
    <property type="entry name" value="Leucine-rich Repeat Variant"/>
    <property type="match status" value="1"/>
</dbReference>
<feature type="domain" description="Condensin complex subunit 1 C-terminal" evidence="12">
    <location>
        <begin position="894"/>
        <end position="1054"/>
    </location>
</feature>
<evidence type="ECO:0000256" key="9">
    <source>
        <dbReference type="ARBA" id="ARBA00023306"/>
    </source>
</evidence>
<evidence type="ECO:0000256" key="10">
    <source>
        <dbReference type="PIRNR" id="PIRNR017127"/>
    </source>
</evidence>
<dbReference type="Pfam" id="PF12922">
    <property type="entry name" value="Cnd1_N"/>
    <property type="match status" value="1"/>
</dbReference>
<dbReference type="GO" id="GO:0007076">
    <property type="term" value="P:mitotic chromosome condensation"/>
    <property type="evidence" value="ECO:0007669"/>
    <property type="project" value="InterPro"/>
</dbReference>
<keyword evidence="4" id="KW-0158">Chromosome</keyword>
<protein>
    <recommendedName>
        <fullName evidence="16">Condensin complex subunit 1</fullName>
    </recommendedName>
</protein>
<dbReference type="Pfam" id="PF20168">
    <property type="entry name" value="PDS5"/>
    <property type="match status" value="1"/>
</dbReference>
<dbReference type="GO" id="GO:0000796">
    <property type="term" value="C:condensin complex"/>
    <property type="evidence" value="ECO:0007669"/>
    <property type="project" value="TreeGrafter"/>
</dbReference>
<evidence type="ECO:0000256" key="8">
    <source>
        <dbReference type="ARBA" id="ARBA00023242"/>
    </source>
</evidence>
<dbReference type="InterPro" id="IPR011989">
    <property type="entry name" value="ARM-like"/>
</dbReference>
<evidence type="ECO:0000256" key="3">
    <source>
        <dbReference type="ARBA" id="ARBA00009606"/>
    </source>
</evidence>
<dbReference type="InterPro" id="IPR024324">
    <property type="entry name" value="Condensin_cplx_su1_N"/>
</dbReference>
<evidence type="ECO:0000313" key="15">
    <source>
        <dbReference type="Proteomes" id="UP001515480"/>
    </source>
</evidence>
<sequence>MDIVTALQDAHERLPKGDVLDVEDPDSFALLYSSMRSFGSVKEEAHKRISTVIFSVLKGATRGCKRALLSAASDVELCRWRSTLQRAVFLHSWLIQEAEKISCDAAATSSTVRGRKGAKSVRAMSDEEIGHFWESQREGAILLLIEVLEIDLCTLWGYRTPDDGFLLAITRATYSSLEQPAVAKSGSQRQLLWRLLALVAAKYEQHETTISGALRLLLEFEHLASPLAEFVQSLLEEHNDVSLVVLLLSELVGLMPSQMGADSSAANNVSTFIQAIAQRVPLMLACNLNLLEPHLDSDAYSVRCGTVSAYGELIIQLAKPELVKLRATQPEVAEAAAGLFAAPIARLADVSAYVRSRALQTLSVLCKSRVLALNEFQETAAQGLQRLADKNANVRRSALQLFCALLDFNPFCSVLRRDLLEQRRQKLLLVRDSACPILPVEAAMCAASVEEREQSAALELLERALLFEDVLQTHVPVVVQLLNSQTNSDVVEAMNAVVAAASFDVLGVQPSVLLTLIWSKEQTVKDAAIRAVQAVWLPPNDGSSRDASMHTLGVARGLLELVNKATLAELTSLEQVVAEWQAQKLLPASLLSIFWETLQGLRPEMRAPKYRCAGLMLLNMAAVSDPLLLRCKLDVLIAQLRCSKVDLAIARHLCVSIQCCATAGPLPAKAVRSLVHIIHDILLSSPAKAASRLWASSAEQAINTVFSVSEQPEENCTQILHGMAAKMDGSAIDAGALSRFLFAIGHVAIKALVRIEACEKQLARQRLAEADGLATPAPADEAGRILEPLSRKREGARLTEDAMERELGAGEAKAAADAETLLSMGERLLHSTSLLGAWAPLVSAVCSNPDGHFGAGVRVSASLTLCKLMCVSSSYCEDNLQLLFSVLRHELDHVIRGNICVALGDLAVRHPNIVEPWTAQLYSQLRDPNVRVRKNMLMVLTHLILNDMVKVKGQISEMALCMIDTDPKVASLARLFFTEFAKKGSSPVYNLLPDMVATLSAGSRVDSSSFRDIMSFLISLIQKERQTESIVEKLCLRLDASDDVQYHRDLAFCIGALTHSERSIRKLQDLSKTFLNKLHDVEFASIMCAMVQKTRKFAKPSLKANLDELDGLLSTSELAGADAACAHDKEADLSESHVSHQLTQEVATPSRNRAGTLVDENAAPSQDAAAAAKAKKAVKQSTRLQAAPSRAKRASRKAAPVK</sequence>
<evidence type="ECO:0000259" key="13">
    <source>
        <dbReference type="Pfam" id="PF12922"/>
    </source>
</evidence>
<dbReference type="GO" id="GO:0051301">
    <property type="term" value="P:cell division"/>
    <property type="evidence" value="ECO:0007669"/>
    <property type="project" value="UniProtKB-KW"/>
</dbReference>
<keyword evidence="15" id="KW-1185">Reference proteome</keyword>
<dbReference type="PANTHER" id="PTHR14222:SF2">
    <property type="entry name" value="CONDENSIN COMPLEX SUBUNIT 1"/>
    <property type="match status" value="1"/>
</dbReference>
<dbReference type="InterPro" id="IPR026971">
    <property type="entry name" value="CND1/NCAPD3"/>
</dbReference>
<keyword evidence="8" id="KW-0539">Nucleus</keyword>
<dbReference type="GO" id="GO:0010032">
    <property type="term" value="P:meiotic chromosome condensation"/>
    <property type="evidence" value="ECO:0007669"/>
    <property type="project" value="TreeGrafter"/>
</dbReference>
<feature type="compositionally biased region" description="Polar residues" evidence="11">
    <location>
        <begin position="1139"/>
        <end position="1153"/>
    </location>
</feature>
<dbReference type="InterPro" id="IPR032682">
    <property type="entry name" value="Cnd1_C"/>
</dbReference>
<dbReference type="PIRSF" id="PIRSF017127">
    <property type="entry name" value="Condensin_D2"/>
    <property type="match status" value="1"/>
</dbReference>
<proteinExistence type="inferred from homology"/>
<accession>A0AB34IK81</accession>
<keyword evidence="6 10" id="KW-0498">Mitosis</keyword>
<feature type="domain" description="Condensin complex subunit 1 N-terminal" evidence="13">
    <location>
        <begin position="46"/>
        <end position="208"/>
    </location>
</feature>
<dbReference type="Pfam" id="PF12717">
    <property type="entry name" value="Cnd1"/>
    <property type="match status" value="1"/>
</dbReference>
<evidence type="ECO:0000313" key="14">
    <source>
        <dbReference type="EMBL" id="KAL1500062.1"/>
    </source>
</evidence>
<dbReference type="InterPro" id="IPR007673">
    <property type="entry name" value="Condensin_cplx_su1"/>
</dbReference>
<evidence type="ECO:0000256" key="2">
    <source>
        <dbReference type="ARBA" id="ARBA00004286"/>
    </source>
</evidence>
<evidence type="ECO:0000256" key="5">
    <source>
        <dbReference type="ARBA" id="ARBA00022618"/>
    </source>
</evidence>
<comment type="similarity">
    <text evidence="3 10">Belongs to the CND1 (condensin subunit 1) family.</text>
</comment>
<organism evidence="14 15">
    <name type="scientific">Prymnesium parvum</name>
    <name type="common">Toxic golden alga</name>
    <dbReference type="NCBI Taxonomy" id="97485"/>
    <lineage>
        <taxon>Eukaryota</taxon>
        <taxon>Haptista</taxon>
        <taxon>Haptophyta</taxon>
        <taxon>Prymnesiophyceae</taxon>
        <taxon>Prymnesiales</taxon>
        <taxon>Prymnesiaceae</taxon>
        <taxon>Prymnesium</taxon>
    </lineage>
</organism>
<comment type="caution">
    <text evidence="14">The sequence shown here is derived from an EMBL/GenBank/DDBJ whole genome shotgun (WGS) entry which is preliminary data.</text>
</comment>
<name>A0AB34IK81_PRYPA</name>
<evidence type="ECO:0000256" key="7">
    <source>
        <dbReference type="ARBA" id="ARBA00023067"/>
    </source>
</evidence>
<evidence type="ECO:0000259" key="12">
    <source>
        <dbReference type="Pfam" id="PF12717"/>
    </source>
</evidence>
<feature type="region of interest" description="Disordered" evidence="11">
    <location>
        <begin position="1130"/>
        <end position="1202"/>
    </location>
</feature>
<keyword evidence="9 10" id="KW-0131">Cell cycle</keyword>
<evidence type="ECO:0000256" key="6">
    <source>
        <dbReference type="ARBA" id="ARBA00022776"/>
    </source>
</evidence>
<evidence type="ECO:0008006" key="16">
    <source>
        <dbReference type="Google" id="ProtNLM"/>
    </source>
</evidence>